<organism evidence="1 2">
    <name type="scientific">Dyadobacter psychrotolerans</name>
    <dbReference type="NCBI Taxonomy" id="2541721"/>
    <lineage>
        <taxon>Bacteria</taxon>
        <taxon>Pseudomonadati</taxon>
        <taxon>Bacteroidota</taxon>
        <taxon>Cytophagia</taxon>
        <taxon>Cytophagales</taxon>
        <taxon>Spirosomataceae</taxon>
        <taxon>Dyadobacter</taxon>
    </lineage>
</organism>
<dbReference type="EMBL" id="SMFL01000002">
    <property type="protein sequence ID" value="TDE17258.1"/>
    <property type="molecule type" value="Genomic_DNA"/>
</dbReference>
<dbReference type="SUPFAM" id="SSF54909">
    <property type="entry name" value="Dimeric alpha+beta barrel"/>
    <property type="match status" value="1"/>
</dbReference>
<accession>A0A4V2Z4N0</accession>
<dbReference type="RefSeq" id="WP_131957026.1">
    <property type="nucleotide sequence ID" value="NZ_SMFL01000002.1"/>
</dbReference>
<reference evidence="1 2" key="1">
    <citation type="submission" date="2019-03" db="EMBL/GenBank/DDBJ databases">
        <title>Dyadobacter AR-3-6 sp. nov., isolated from arctic soil.</title>
        <authorList>
            <person name="Chaudhary D.K."/>
        </authorList>
    </citation>
    <scope>NUCLEOTIDE SEQUENCE [LARGE SCALE GENOMIC DNA]</scope>
    <source>
        <strain evidence="1 2">AR-3-6</strain>
    </source>
</reference>
<evidence type="ECO:0000313" key="2">
    <source>
        <dbReference type="Proteomes" id="UP000294850"/>
    </source>
</evidence>
<dbReference type="AlphaFoldDB" id="A0A4V2Z4N0"/>
<dbReference type="Proteomes" id="UP000294850">
    <property type="component" value="Unassembled WGS sequence"/>
</dbReference>
<proteinExistence type="predicted"/>
<dbReference type="InterPro" id="IPR049574">
    <property type="entry name" value="CrtA-like"/>
</dbReference>
<sequence length="248" mass="28441">MSSTTTLTLFRFHDSRSKMWAFGQMQFAHAYISKTPGLQFYKLMGSGREPGFSPLPDWGVYAILGIWDNEQYADHFFDNAEIFKRYQAHSSEQWTIYMKPKQARGLWSGRNPFTPSTDLDDDNPLIAVITRATIKAGKLIKFWDYVPTSQRPIVQGCKGLIYTKGIGEAPLLQMATFSLWENIDALKNFAYNSPEHQEAIRKTRKIDWYKEELFARFQPYRSVGTWGGENVLAPYLRPPASAPITAFS</sequence>
<evidence type="ECO:0000313" key="1">
    <source>
        <dbReference type="EMBL" id="TDE17258.1"/>
    </source>
</evidence>
<protein>
    <submittedName>
        <fullName evidence="1">DUF3291 domain-containing protein</fullName>
    </submittedName>
</protein>
<name>A0A4V2Z4N0_9BACT</name>
<dbReference type="CDD" id="cd21650">
    <property type="entry name" value="CrtA-like"/>
    <property type="match status" value="1"/>
</dbReference>
<keyword evidence="2" id="KW-1185">Reference proteome</keyword>
<gene>
    <name evidence="1" type="ORF">E0F88_05025</name>
</gene>
<dbReference type="OrthoDB" id="1122317at2"/>
<comment type="caution">
    <text evidence="1">The sequence shown here is derived from an EMBL/GenBank/DDBJ whole genome shotgun (WGS) entry which is preliminary data.</text>
</comment>
<dbReference type="InterPro" id="IPR011008">
    <property type="entry name" value="Dimeric_a/b-barrel"/>
</dbReference>